<name>A0AA36C4S8_9BILA</name>
<dbReference type="SUPFAM" id="SSF56719">
    <property type="entry name" value="Type II DNA topoisomerase"/>
    <property type="match status" value="1"/>
</dbReference>
<dbReference type="AlphaFoldDB" id="A0AA36C4S8"/>
<dbReference type="EMBL" id="CATQJA010000023">
    <property type="protein sequence ID" value="CAJ0557488.1"/>
    <property type="molecule type" value="Genomic_DNA"/>
</dbReference>
<comment type="caution">
    <text evidence="1">The sequence shown here is derived from an EMBL/GenBank/DDBJ whole genome shotgun (WGS) entry which is preliminary data.</text>
</comment>
<keyword evidence="2" id="KW-1185">Reference proteome</keyword>
<organism evidence="1 2">
    <name type="scientific">Mesorhabditis spiculigera</name>
    <dbReference type="NCBI Taxonomy" id="96644"/>
    <lineage>
        <taxon>Eukaryota</taxon>
        <taxon>Metazoa</taxon>
        <taxon>Ecdysozoa</taxon>
        <taxon>Nematoda</taxon>
        <taxon>Chromadorea</taxon>
        <taxon>Rhabditida</taxon>
        <taxon>Rhabditina</taxon>
        <taxon>Rhabditomorpha</taxon>
        <taxon>Rhabditoidea</taxon>
        <taxon>Rhabditidae</taxon>
        <taxon>Mesorhabditinae</taxon>
        <taxon>Mesorhabditis</taxon>
    </lineage>
</organism>
<sequence length="302" mass="32632">MLEPYGAVRVVARLAGGTDTPQPNEPEARAEMEQLEALFLGIARERGMTWQDIAFGLGLGSTCCPPALRTARSPHRRLNTCHNERVGALLTPRSRIYDDAYSRSNPDRREITSALVRALERRHEVLDAVVDSKDHQEALTTVAELLGTSEANAEAVLSLKFSALTKAARDRIQGELENLDATLEWTTLDRPASSGQNFTLRPFSDSAEDKSLFTIRSGEQLAKTASRGARIGSKLSASVAPAGSTTRPLPEVNVAIWIAPESRKKGYGTACVKHSRRELAAEFPGTVLVVRACVAGTSPVSG</sequence>
<proteinExistence type="predicted"/>
<dbReference type="InterPro" id="IPR013760">
    <property type="entry name" value="Topo_IIA-like_dom_sf"/>
</dbReference>
<evidence type="ECO:0000313" key="2">
    <source>
        <dbReference type="Proteomes" id="UP001177023"/>
    </source>
</evidence>
<dbReference type="GO" id="GO:0005524">
    <property type="term" value="F:ATP binding"/>
    <property type="evidence" value="ECO:0007669"/>
    <property type="project" value="InterPro"/>
</dbReference>
<dbReference type="InterPro" id="IPR013757">
    <property type="entry name" value="Topo_IIA_A_a_sf"/>
</dbReference>
<dbReference type="Gene3D" id="1.10.268.10">
    <property type="entry name" value="Topoisomerase, domain 3"/>
    <property type="match status" value="1"/>
</dbReference>
<feature type="non-terminal residue" evidence="1">
    <location>
        <position position="302"/>
    </location>
</feature>
<protein>
    <submittedName>
        <fullName evidence="1">Uncharacterized protein</fullName>
    </submittedName>
</protein>
<dbReference type="GO" id="GO:0003918">
    <property type="term" value="F:DNA topoisomerase type II (double strand cut, ATP-hydrolyzing) activity"/>
    <property type="evidence" value="ECO:0007669"/>
    <property type="project" value="InterPro"/>
</dbReference>
<dbReference type="Proteomes" id="UP001177023">
    <property type="component" value="Unassembled WGS sequence"/>
</dbReference>
<dbReference type="GO" id="GO:0003677">
    <property type="term" value="F:DNA binding"/>
    <property type="evidence" value="ECO:0007669"/>
    <property type="project" value="InterPro"/>
</dbReference>
<accession>A0AA36C4S8</accession>
<gene>
    <name evidence="1" type="ORF">MSPICULIGERA_LOCUS246</name>
</gene>
<reference evidence="1" key="1">
    <citation type="submission" date="2023-06" db="EMBL/GenBank/DDBJ databases">
        <authorList>
            <person name="Delattre M."/>
        </authorList>
    </citation>
    <scope>NUCLEOTIDE SEQUENCE</scope>
    <source>
        <strain evidence="1">AF72</strain>
    </source>
</reference>
<evidence type="ECO:0000313" key="1">
    <source>
        <dbReference type="EMBL" id="CAJ0557488.1"/>
    </source>
</evidence>